<feature type="signal peptide" evidence="6">
    <location>
        <begin position="1"/>
        <end position="18"/>
    </location>
</feature>
<dbReference type="SMART" id="SM00008">
    <property type="entry name" value="HormR"/>
    <property type="match status" value="1"/>
</dbReference>
<evidence type="ECO:0000256" key="6">
    <source>
        <dbReference type="SAM" id="SignalP"/>
    </source>
</evidence>
<comment type="subcellular location">
    <subcellularLocation>
        <location evidence="1">Membrane</location>
    </subcellularLocation>
</comment>
<feature type="chain" id="PRO_5041230595" evidence="6">
    <location>
        <begin position="19"/>
        <end position="427"/>
    </location>
</feature>
<dbReference type="Gene3D" id="1.25.40.610">
    <property type="match status" value="1"/>
</dbReference>
<dbReference type="InterPro" id="IPR046338">
    <property type="entry name" value="GAIN_dom_sf"/>
</dbReference>
<dbReference type="GO" id="GO:0004930">
    <property type="term" value="F:G protein-coupled receptor activity"/>
    <property type="evidence" value="ECO:0007669"/>
    <property type="project" value="InterPro"/>
</dbReference>
<evidence type="ECO:0000256" key="5">
    <source>
        <dbReference type="ARBA" id="ARBA00023157"/>
    </source>
</evidence>
<keyword evidence="3" id="KW-1133">Transmembrane helix</keyword>
<keyword evidence="4" id="KW-0472">Membrane</keyword>
<evidence type="ECO:0000256" key="4">
    <source>
        <dbReference type="ARBA" id="ARBA00023136"/>
    </source>
</evidence>
<dbReference type="InterPro" id="IPR057244">
    <property type="entry name" value="GAIN_B"/>
</dbReference>
<sequence length="427" mass="47212">MPSLILLLTAFAYAILLSDKVTVSPVASSADVPTSLSSVSDISEPGNYCSAETHKKIFYPKTRACTEARVPCPDPENIEGIAVRYCSCKTTIWETPNTTNCTHKWVSELESAIEKGDPAEQISKKMASDLEYTLSRQLYGGDITKSLQLSDDLLDLARSQFDAVEDEYDREARATNFTESFGLYGNYLLSQQALEVREELTPSLCEDYAAVLTSSLKQSVLSLGNYILIPEKKLQYDNWAMKIDILQWKDTSRKYSPDDQLKLLTGNSTTSTPSRAPTVQFSGFSKSPIIELPPLIILNNTASSTNESSAPSSAVFHLGSQPDTASSYTPLRLSYLVFANLGQLIYEDDVTVVNSHIACVYVGDGTKSIDLLDDQPATLTFFHLKKDLEHPSCVSVDFDTRMLSNETCRLISTSWRMTECACTHLGR</sequence>
<feature type="domain" description="GAIN-B" evidence="7">
    <location>
        <begin position="293"/>
        <end position="427"/>
    </location>
</feature>
<dbReference type="PROSITE" id="PS50227">
    <property type="entry name" value="G_PROTEIN_RECEP_F2_3"/>
    <property type="match status" value="1"/>
</dbReference>
<dbReference type="EMBL" id="CATQJL010000316">
    <property type="protein sequence ID" value="CAJ0608334.1"/>
    <property type="molecule type" value="Genomic_DNA"/>
</dbReference>
<dbReference type="Proteomes" id="UP001176961">
    <property type="component" value="Unassembled WGS sequence"/>
</dbReference>
<gene>
    <name evidence="9" type="ORF">CYNAS_LOCUS20317</name>
</gene>
<organism evidence="9 10">
    <name type="scientific">Cylicocyclus nassatus</name>
    <name type="common">Nematode worm</name>
    <dbReference type="NCBI Taxonomy" id="53992"/>
    <lineage>
        <taxon>Eukaryota</taxon>
        <taxon>Metazoa</taxon>
        <taxon>Ecdysozoa</taxon>
        <taxon>Nematoda</taxon>
        <taxon>Chromadorea</taxon>
        <taxon>Rhabditida</taxon>
        <taxon>Rhabditina</taxon>
        <taxon>Rhabditomorpha</taxon>
        <taxon>Strongyloidea</taxon>
        <taxon>Strongylidae</taxon>
        <taxon>Cylicocyclus</taxon>
    </lineage>
</organism>
<dbReference type="PROSITE" id="PS50221">
    <property type="entry name" value="GAIN_B"/>
    <property type="match status" value="1"/>
</dbReference>
<dbReference type="Gene3D" id="2.60.220.50">
    <property type="match status" value="1"/>
</dbReference>
<proteinExistence type="predicted"/>
<keyword evidence="2" id="KW-0812">Transmembrane</keyword>
<dbReference type="GO" id="GO:0016020">
    <property type="term" value="C:membrane"/>
    <property type="evidence" value="ECO:0007669"/>
    <property type="project" value="UniProtKB-SubCell"/>
</dbReference>
<dbReference type="Gene3D" id="4.10.1240.10">
    <property type="entry name" value="GPCR, family 2, extracellular hormone receptor domain"/>
    <property type="match status" value="1"/>
</dbReference>
<evidence type="ECO:0000256" key="3">
    <source>
        <dbReference type="ARBA" id="ARBA00022989"/>
    </source>
</evidence>
<keyword evidence="5" id="KW-1015">Disulfide bond</keyword>
<protein>
    <submittedName>
        <fullName evidence="9">Uncharacterized protein</fullName>
    </submittedName>
</protein>
<reference evidence="9" key="1">
    <citation type="submission" date="2023-07" db="EMBL/GenBank/DDBJ databases">
        <authorList>
            <consortium name="CYATHOMIX"/>
        </authorList>
    </citation>
    <scope>NUCLEOTIDE SEQUENCE</scope>
    <source>
        <strain evidence="9">N/A</strain>
    </source>
</reference>
<evidence type="ECO:0000313" key="9">
    <source>
        <dbReference type="EMBL" id="CAJ0608334.1"/>
    </source>
</evidence>
<feature type="domain" description="G-protein coupled receptors family 2 profile 1" evidence="8">
    <location>
        <begin position="31"/>
        <end position="105"/>
    </location>
</feature>
<accession>A0AA36HCK9</accession>
<comment type="caution">
    <text evidence="9">The sequence shown here is derived from an EMBL/GenBank/DDBJ whole genome shotgun (WGS) entry which is preliminary data.</text>
</comment>
<keyword evidence="10" id="KW-1185">Reference proteome</keyword>
<evidence type="ECO:0000259" key="7">
    <source>
        <dbReference type="PROSITE" id="PS50221"/>
    </source>
</evidence>
<dbReference type="InterPro" id="IPR036445">
    <property type="entry name" value="GPCR_2_extracell_dom_sf"/>
</dbReference>
<name>A0AA36HCK9_CYLNA</name>
<keyword evidence="6" id="KW-0732">Signal</keyword>
<evidence type="ECO:0000256" key="1">
    <source>
        <dbReference type="ARBA" id="ARBA00004370"/>
    </source>
</evidence>
<dbReference type="InterPro" id="IPR001879">
    <property type="entry name" value="GPCR_2_extracellular_dom"/>
</dbReference>
<evidence type="ECO:0000259" key="8">
    <source>
        <dbReference type="PROSITE" id="PS50227"/>
    </source>
</evidence>
<dbReference type="AlphaFoldDB" id="A0AA36HCK9"/>
<evidence type="ECO:0000256" key="2">
    <source>
        <dbReference type="ARBA" id="ARBA00022692"/>
    </source>
</evidence>
<evidence type="ECO:0000313" key="10">
    <source>
        <dbReference type="Proteomes" id="UP001176961"/>
    </source>
</evidence>